<feature type="domain" description="Neurotransmitter-gated ion-channel ligand-binding" evidence="6">
    <location>
        <begin position="30"/>
        <end position="238"/>
    </location>
</feature>
<dbReference type="CDD" id="cd18989">
    <property type="entry name" value="LGIC_ECD_cation"/>
    <property type="match status" value="1"/>
</dbReference>
<organism evidence="7 9">
    <name type="scientific">Didymodactylos carnosus</name>
    <dbReference type="NCBI Taxonomy" id="1234261"/>
    <lineage>
        <taxon>Eukaryota</taxon>
        <taxon>Metazoa</taxon>
        <taxon>Spiralia</taxon>
        <taxon>Gnathifera</taxon>
        <taxon>Rotifera</taxon>
        <taxon>Eurotatoria</taxon>
        <taxon>Bdelloidea</taxon>
        <taxon>Philodinida</taxon>
        <taxon>Philodinidae</taxon>
        <taxon>Didymodactylos</taxon>
    </lineage>
</organism>
<comment type="caution">
    <text evidence="7">The sequence shown here is derived from an EMBL/GenBank/DDBJ whole genome shotgun (WGS) entry which is preliminary data.</text>
</comment>
<proteinExistence type="inferred from homology"/>
<feature type="signal peptide" evidence="5">
    <location>
        <begin position="1"/>
        <end position="20"/>
    </location>
</feature>
<dbReference type="EMBL" id="CAJOBA010001380">
    <property type="protein sequence ID" value="CAF3592626.1"/>
    <property type="molecule type" value="Genomic_DNA"/>
</dbReference>
<dbReference type="PRINTS" id="PR00252">
    <property type="entry name" value="NRIONCHANNEL"/>
</dbReference>
<dbReference type="PANTHER" id="PTHR18945">
    <property type="entry name" value="NEUROTRANSMITTER GATED ION CHANNEL"/>
    <property type="match status" value="1"/>
</dbReference>
<dbReference type="PROSITE" id="PS51257">
    <property type="entry name" value="PROKAR_LIPOPROTEIN"/>
    <property type="match status" value="1"/>
</dbReference>
<dbReference type="Gene3D" id="2.70.170.10">
    <property type="entry name" value="Neurotransmitter-gated ion-channel ligand-binding domain"/>
    <property type="match status" value="1"/>
</dbReference>
<dbReference type="GO" id="GO:0016020">
    <property type="term" value="C:membrane"/>
    <property type="evidence" value="ECO:0007669"/>
    <property type="project" value="UniProtKB-SubCell"/>
</dbReference>
<dbReference type="InterPro" id="IPR006202">
    <property type="entry name" value="Neur_chan_lig-bd"/>
</dbReference>
<dbReference type="InterPro" id="IPR036719">
    <property type="entry name" value="Neuro-gated_channel_TM_sf"/>
</dbReference>
<comment type="similarity">
    <text evidence="5">Belongs to the ligand-gated ion channel (TC 1.A.9) family.</text>
</comment>
<feature type="transmembrane region" description="Helical" evidence="5">
    <location>
        <begin position="269"/>
        <end position="289"/>
    </location>
</feature>
<keyword evidence="5" id="KW-0407">Ion channel</keyword>
<feature type="chain" id="PRO_5035955116" description="Neurotransmitter-gated ion-channel ligand-binding domain-containing protein" evidence="5">
    <location>
        <begin position="21"/>
        <end position="520"/>
    </location>
</feature>
<evidence type="ECO:0000313" key="8">
    <source>
        <dbReference type="EMBL" id="CAF3592626.1"/>
    </source>
</evidence>
<dbReference type="Proteomes" id="UP000682733">
    <property type="component" value="Unassembled WGS sequence"/>
</dbReference>
<evidence type="ECO:0000256" key="4">
    <source>
        <dbReference type="ARBA" id="ARBA00023136"/>
    </source>
</evidence>
<evidence type="ECO:0000313" key="9">
    <source>
        <dbReference type="Proteomes" id="UP000677228"/>
    </source>
</evidence>
<keyword evidence="5" id="KW-0813">Transport</keyword>
<evidence type="ECO:0000256" key="3">
    <source>
        <dbReference type="ARBA" id="ARBA00022989"/>
    </source>
</evidence>
<protein>
    <recommendedName>
        <fullName evidence="6">Neurotransmitter-gated ion-channel ligand-binding domain-containing protein</fullName>
    </recommendedName>
</protein>
<evidence type="ECO:0000256" key="5">
    <source>
        <dbReference type="RuleBase" id="RU000687"/>
    </source>
</evidence>
<keyword evidence="4 5" id="KW-0472">Membrane</keyword>
<dbReference type="Gene3D" id="1.20.58.390">
    <property type="entry name" value="Neurotransmitter-gated ion-channel transmembrane domain"/>
    <property type="match status" value="1"/>
</dbReference>
<name>A0A8S2D0A5_9BILA</name>
<reference evidence="7" key="1">
    <citation type="submission" date="2021-02" db="EMBL/GenBank/DDBJ databases">
        <authorList>
            <person name="Nowell W R."/>
        </authorList>
    </citation>
    <scope>NUCLEOTIDE SEQUENCE</scope>
</reference>
<dbReference type="AlphaFoldDB" id="A0A8S2D0A5"/>
<dbReference type="InterPro" id="IPR006201">
    <property type="entry name" value="Neur_channel"/>
</dbReference>
<feature type="transmembrane region" description="Helical" evidence="5">
    <location>
        <begin position="301"/>
        <end position="324"/>
    </location>
</feature>
<keyword evidence="5" id="KW-0406">Ion transport</keyword>
<comment type="subcellular location">
    <subcellularLocation>
        <location evidence="1">Membrane</location>
        <topology evidence="1">Multi-pass membrane protein</topology>
    </subcellularLocation>
</comment>
<evidence type="ECO:0000256" key="2">
    <source>
        <dbReference type="ARBA" id="ARBA00022692"/>
    </source>
</evidence>
<dbReference type="SUPFAM" id="SSF90112">
    <property type="entry name" value="Neurotransmitter-gated ion-channel transmembrane pore"/>
    <property type="match status" value="1"/>
</dbReference>
<keyword evidence="3 5" id="KW-1133">Transmembrane helix</keyword>
<evidence type="ECO:0000259" key="6">
    <source>
        <dbReference type="Pfam" id="PF02931"/>
    </source>
</evidence>
<feature type="transmembrane region" description="Helical" evidence="5">
    <location>
        <begin position="239"/>
        <end position="262"/>
    </location>
</feature>
<dbReference type="InterPro" id="IPR018000">
    <property type="entry name" value="Neurotransmitter_ion_chnl_CS"/>
</dbReference>
<dbReference type="FunFam" id="2.70.170.10:FF:000028">
    <property type="entry name" value="AcetylCholine Receptor"/>
    <property type="match status" value="1"/>
</dbReference>
<gene>
    <name evidence="7" type="ORF">OVA965_LOCUS5041</name>
    <name evidence="8" type="ORF">TMI583_LOCUS5039</name>
</gene>
<keyword evidence="2 5" id="KW-0812">Transmembrane</keyword>
<dbReference type="GO" id="GO:0005230">
    <property type="term" value="F:extracellular ligand-gated monoatomic ion channel activity"/>
    <property type="evidence" value="ECO:0007669"/>
    <property type="project" value="InterPro"/>
</dbReference>
<dbReference type="GO" id="GO:0004888">
    <property type="term" value="F:transmembrane signaling receptor activity"/>
    <property type="evidence" value="ECO:0007669"/>
    <property type="project" value="InterPro"/>
</dbReference>
<dbReference type="InterPro" id="IPR036734">
    <property type="entry name" value="Neur_chan_lig-bd_sf"/>
</dbReference>
<dbReference type="Proteomes" id="UP000677228">
    <property type="component" value="Unassembled WGS sequence"/>
</dbReference>
<dbReference type="PROSITE" id="PS00236">
    <property type="entry name" value="NEUROTR_ION_CHANNEL"/>
    <property type="match status" value="1"/>
</dbReference>
<dbReference type="Pfam" id="PF02931">
    <property type="entry name" value="Neur_chan_LBD"/>
    <property type="match status" value="1"/>
</dbReference>
<evidence type="ECO:0000256" key="1">
    <source>
        <dbReference type="ARBA" id="ARBA00004141"/>
    </source>
</evidence>
<evidence type="ECO:0000313" key="7">
    <source>
        <dbReference type="EMBL" id="CAF0808848.1"/>
    </source>
</evidence>
<feature type="transmembrane region" description="Helical" evidence="5">
    <location>
        <begin position="494"/>
        <end position="518"/>
    </location>
</feature>
<keyword evidence="5" id="KW-0732">Signal</keyword>
<sequence>MRKLLAFISLVCYLFYSCDCALPDSQLIEQTLKNSLFSTYDKTIRPDDQVSVDITATLQQIVAIDEKQQIMTSSSFISQTWYDYRLTWANNASNNNISVLMLPVKNLWIPDTMILNSADTSGYFTVNDYSLASVDYRGQVYMILPALSVRTRCNFLVQKFPFDKQLCSINLTSWSQGANRILYTENRSLVIDLSEYSEHPLWKLNGTDMIVTEAADRAPFEDTYNDIISIQLYLQRKPMYFMLNGIFACLILNAVTLIAFALPFATQISLSMICFMTYSVYSLSFSSLFPQQSDYLMTITLYFLLSICWTLIAMLWFVICNYFITKVRMPRLLYAFCELLQRVSTPRPKKDDKTDKKDVIVENGEIKKSVDEESTKATRAQRMKCVCCQKLFVSCLQRHHRVESIDKKQHVLDDDMKPIRTNPTDVKPIETEQNETNVRQCFEDAKRMVNVLIEEQKPKPKCDFCNRCGSCQATTDTANALANKKLDIEAKCSVLNYFVFFCLLLFMFVAEMAVWFVMAQ</sequence>
<dbReference type="InterPro" id="IPR038050">
    <property type="entry name" value="Neuro_actylchol_rec"/>
</dbReference>
<dbReference type="EMBL" id="CAJNOK010001380">
    <property type="protein sequence ID" value="CAF0808848.1"/>
    <property type="molecule type" value="Genomic_DNA"/>
</dbReference>
<accession>A0A8S2D0A5</accession>
<dbReference type="SUPFAM" id="SSF63712">
    <property type="entry name" value="Nicotinic receptor ligand binding domain-like"/>
    <property type="match status" value="1"/>
</dbReference>